<evidence type="ECO:0000313" key="2">
    <source>
        <dbReference type="EMBL" id="KRZ08801.1"/>
    </source>
</evidence>
<protein>
    <recommendedName>
        <fullName evidence="4">PiggyBac transposable element-derived protein 3</fullName>
    </recommendedName>
</protein>
<dbReference type="OrthoDB" id="10452797at2759"/>
<evidence type="ECO:0000256" key="1">
    <source>
        <dbReference type="SAM" id="MobiDB-lite"/>
    </source>
</evidence>
<evidence type="ECO:0008006" key="4">
    <source>
        <dbReference type="Google" id="ProtNLM"/>
    </source>
</evidence>
<reference evidence="2" key="1">
    <citation type="submission" date="2015-01" db="EMBL/GenBank/DDBJ databases">
        <title>Evolution of Trichinella species and genotypes.</title>
        <authorList>
            <person name="Korhonen P.K."/>
            <person name="Edoardo P."/>
            <person name="Giuseppe L.R."/>
            <person name="Gasser R.B."/>
        </authorList>
    </citation>
    <scope>NUCLEOTIDE SEQUENCE [LARGE SCALE GENOMIC DNA]</scope>
    <source>
        <strain evidence="2">ISS1029</strain>
    </source>
</reference>
<keyword evidence="3" id="KW-1185">Reference proteome</keyword>
<accession>A0A0V1HDY3</accession>
<feature type="compositionally biased region" description="Polar residues" evidence="1">
    <location>
        <begin position="116"/>
        <end position="125"/>
    </location>
</feature>
<evidence type="ECO:0000313" key="3">
    <source>
        <dbReference type="Proteomes" id="UP000055024"/>
    </source>
</evidence>
<dbReference type="AlphaFoldDB" id="A0A0V1HDY3"/>
<sequence length="125" mass="14605">MPTKMCYLKTLMNDDELAAGNLSMLNKFPFTEEINTVYHFHEDTAVFNVPKWEHDKKQPIWSLKKDRGSFDYRNDGKVVYVVKWHDNSRATAASSRMTHEPNTIAPHQRTAKRSKATPNHTYYTD</sequence>
<comment type="caution">
    <text evidence="2">The sequence shown here is derived from an EMBL/GenBank/DDBJ whole genome shotgun (WGS) entry which is preliminary data.</text>
</comment>
<name>A0A0V1HDY3_9BILA</name>
<gene>
    <name evidence="2" type="ORF">T11_15760</name>
</gene>
<feature type="region of interest" description="Disordered" evidence="1">
    <location>
        <begin position="91"/>
        <end position="125"/>
    </location>
</feature>
<dbReference type="EMBL" id="JYDP01000081">
    <property type="protein sequence ID" value="KRZ08801.1"/>
    <property type="molecule type" value="Genomic_DNA"/>
</dbReference>
<proteinExistence type="predicted"/>
<dbReference type="Proteomes" id="UP000055024">
    <property type="component" value="Unassembled WGS sequence"/>
</dbReference>
<organism evidence="2 3">
    <name type="scientific">Trichinella zimbabwensis</name>
    <dbReference type="NCBI Taxonomy" id="268475"/>
    <lineage>
        <taxon>Eukaryota</taxon>
        <taxon>Metazoa</taxon>
        <taxon>Ecdysozoa</taxon>
        <taxon>Nematoda</taxon>
        <taxon>Enoplea</taxon>
        <taxon>Dorylaimia</taxon>
        <taxon>Trichinellida</taxon>
        <taxon>Trichinellidae</taxon>
        <taxon>Trichinella</taxon>
    </lineage>
</organism>